<dbReference type="EMBL" id="MFKH01000002">
    <property type="protein sequence ID" value="OGG37789.1"/>
    <property type="molecule type" value="Genomic_DNA"/>
</dbReference>
<protein>
    <submittedName>
        <fullName evidence="1">Uncharacterized protein</fullName>
    </submittedName>
</protein>
<evidence type="ECO:0000313" key="2">
    <source>
        <dbReference type="Proteomes" id="UP000176273"/>
    </source>
</evidence>
<gene>
    <name evidence="1" type="ORF">A2110_00425</name>
</gene>
<sequence length="175" mass="20628">MRTQEFKRILQETETYCAWVEKEWKQKGKYAIQLLKDIAGIKPPSTTITVVITHPKLSNGAFIPKENLIFWGHPEEWKNYTIVYLCHELLHIFTHKKHSNERIMHAIIELATDNELRIRLNGKGTYFHEGKIEVGHPMLRKLERELLPLWQKYLRGTPGVKDIFDLEKKATRKLG</sequence>
<name>A0A1F6BLI9_9BACT</name>
<dbReference type="Proteomes" id="UP000176273">
    <property type="component" value="Unassembled WGS sequence"/>
</dbReference>
<proteinExistence type="predicted"/>
<organism evidence="1 2">
    <name type="scientific">Candidatus Jorgensenbacteria bacterium GWA1_54_12</name>
    <dbReference type="NCBI Taxonomy" id="1798468"/>
    <lineage>
        <taxon>Bacteria</taxon>
        <taxon>Candidatus Joergenseniibacteriota</taxon>
    </lineage>
</organism>
<dbReference type="AlphaFoldDB" id="A0A1F6BLI9"/>
<evidence type="ECO:0000313" key="1">
    <source>
        <dbReference type="EMBL" id="OGG37789.1"/>
    </source>
</evidence>
<reference evidence="1 2" key="1">
    <citation type="journal article" date="2016" name="Nat. Commun.">
        <title>Thousands of microbial genomes shed light on interconnected biogeochemical processes in an aquifer system.</title>
        <authorList>
            <person name="Anantharaman K."/>
            <person name="Brown C.T."/>
            <person name="Hug L.A."/>
            <person name="Sharon I."/>
            <person name="Castelle C.J."/>
            <person name="Probst A.J."/>
            <person name="Thomas B.C."/>
            <person name="Singh A."/>
            <person name="Wilkins M.J."/>
            <person name="Karaoz U."/>
            <person name="Brodie E.L."/>
            <person name="Williams K.H."/>
            <person name="Hubbard S.S."/>
            <person name="Banfield J.F."/>
        </authorList>
    </citation>
    <scope>NUCLEOTIDE SEQUENCE [LARGE SCALE GENOMIC DNA]</scope>
</reference>
<comment type="caution">
    <text evidence="1">The sequence shown here is derived from an EMBL/GenBank/DDBJ whole genome shotgun (WGS) entry which is preliminary data.</text>
</comment>
<accession>A0A1F6BLI9</accession>